<evidence type="ECO:0000313" key="2">
    <source>
        <dbReference type="Proteomes" id="UP000307087"/>
    </source>
</evidence>
<dbReference type="Proteomes" id="UP000307087">
    <property type="component" value="Unassembled WGS sequence"/>
</dbReference>
<comment type="caution">
    <text evidence="1">The sequence shown here is derived from an EMBL/GenBank/DDBJ whole genome shotgun (WGS) entry which is preliminary data.</text>
</comment>
<dbReference type="OrthoDB" id="3773711at2"/>
<accession>A0A4V4HK87</accession>
<sequence>MKAEPKPSRASVLHAVIDTTLARRDGQIPTDIEGIDNFFDGIEDLASALLLRWHTRLIASLERGLSDEPEDREEAVIEAWRHATWIYWGVRMVIDELTENPPTETIAEAVRMTARNDWAAMAIAAGLASGFDEPAARVGHRMELEARRRNQLERSTARDPHERGFLIRLKDAIIGRASTSPLSDT</sequence>
<organism evidence="1 2">
    <name type="scientific">Nocardioides caeni</name>
    <dbReference type="NCBI Taxonomy" id="574700"/>
    <lineage>
        <taxon>Bacteria</taxon>
        <taxon>Bacillati</taxon>
        <taxon>Actinomycetota</taxon>
        <taxon>Actinomycetes</taxon>
        <taxon>Propionibacteriales</taxon>
        <taxon>Nocardioidaceae</taxon>
        <taxon>Nocardioides</taxon>
    </lineage>
</organism>
<evidence type="ECO:0000313" key="1">
    <source>
        <dbReference type="EMBL" id="THV13396.1"/>
    </source>
</evidence>
<proteinExistence type="predicted"/>
<dbReference type="RefSeq" id="WP_056756832.1">
    <property type="nucleotide sequence ID" value="NZ_BAABLS010000010.1"/>
</dbReference>
<name>A0A4V4HK87_9ACTN</name>
<dbReference type="AlphaFoldDB" id="A0A4V4HK87"/>
<protein>
    <submittedName>
        <fullName evidence="1">Uncharacterized protein</fullName>
    </submittedName>
</protein>
<reference evidence="1 2" key="1">
    <citation type="journal article" date="2009" name="Int. J. Syst. Evol. Microbiol.">
        <title>Nocardioides caeni sp. nov., isolated from wastewater.</title>
        <authorList>
            <person name="Yoon J.H."/>
            <person name="Kang S.J."/>
            <person name="Park S."/>
            <person name="Kim W."/>
            <person name="Oh T.K."/>
        </authorList>
    </citation>
    <scope>NUCLEOTIDE SEQUENCE [LARGE SCALE GENOMIC DNA]</scope>
    <source>
        <strain evidence="1 2">DSM 23134</strain>
    </source>
</reference>
<keyword evidence="2" id="KW-1185">Reference proteome</keyword>
<dbReference type="EMBL" id="STGW01000005">
    <property type="protein sequence ID" value="THV13396.1"/>
    <property type="molecule type" value="Genomic_DNA"/>
</dbReference>
<gene>
    <name evidence="1" type="ORF">E9934_10600</name>
</gene>